<gene>
    <name evidence="1" type="ORF">NPIL_189611</name>
</gene>
<dbReference type="EMBL" id="BMAW01033946">
    <property type="protein sequence ID" value="GFU32619.1"/>
    <property type="molecule type" value="Genomic_DNA"/>
</dbReference>
<sequence>MSGTLHTTGRLAVSTDVTCVSHGGSSVALDGTNANLGILITGCDRPRIELMSFGRKELLLKSNPLINVKRVIKFGLVYRVFTFNYLCRLYVKNVLNH</sequence>
<protein>
    <submittedName>
        <fullName evidence="1">Uncharacterized protein</fullName>
    </submittedName>
</protein>
<comment type="caution">
    <text evidence="1">The sequence shown here is derived from an EMBL/GenBank/DDBJ whole genome shotgun (WGS) entry which is preliminary data.</text>
</comment>
<name>A0A8X6QR37_NEPPI</name>
<dbReference type="AlphaFoldDB" id="A0A8X6QR37"/>
<reference evidence="1" key="1">
    <citation type="submission" date="2020-08" db="EMBL/GenBank/DDBJ databases">
        <title>Multicomponent nature underlies the extraordinary mechanical properties of spider dragline silk.</title>
        <authorList>
            <person name="Kono N."/>
            <person name="Nakamura H."/>
            <person name="Mori M."/>
            <person name="Yoshida Y."/>
            <person name="Ohtoshi R."/>
            <person name="Malay A.D."/>
            <person name="Moran D.A.P."/>
            <person name="Tomita M."/>
            <person name="Numata K."/>
            <person name="Arakawa K."/>
        </authorList>
    </citation>
    <scope>NUCLEOTIDE SEQUENCE</scope>
</reference>
<dbReference type="Proteomes" id="UP000887013">
    <property type="component" value="Unassembled WGS sequence"/>
</dbReference>
<proteinExistence type="predicted"/>
<evidence type="ECO:0000313" key="1">
    <source>
        <dbReference type="EMBL" id="GFU32619.1"/>
    </source>
</evidence>
<accession>A0A8X6QR37</accession>
<keyword evidence="2" id="KW-1185">Reference proteome</keyword>
<evidence type="ECO:0000313" key="2">
    <source>
        <dbReference type="Proteomes" id="UP000887013"/>
    </source>
</evidence>
<organism evidence="1 2">
    <name type="scientific">Nephila pilipes</name>
    <name type="common">Giant wood spider</name>
    <name type="synonym">Nephila maculata</name>
    <dbReference type="NCBI Taxonomy" id="299642"/>
    <lineage>
        <taxon>Eukaryota</taxon>
        <taxon>Metazoa</taxon>
        <taxon>Ecdysozoa</taxon>
        <taxon>Arthropoda</taxon>
        <taxon>Chelicerata</taxon>
        <taxon>Arachnida</taxon>
        <taxon>Araneae</taxon>
        <taxon>Araneomorphae</taxon>
        <taxon>Entelegynae</taxon>
        <taxon>Araneoidea</taxon>
        <taxon>Nephilidae</taxon>
        <taxon>Nephila</taxon>
    </lineage>
</organism>